<dbReference type="Proteomes" id="UP000636960">
    <property type="component" value="Unassembled WGS sequence"/>
</dbReference>
<dbReference type="AlphaFoldDB" id="A0A919KBK7"/>
<name>A0A919KBK7_9ACTN</name>
<evidence type="ECO:0000256" key="1">
    <source>
        <dbReference type="ARBA" id="ARBA00004370"/>
    </source>
</evidence>
<evidence type="ECO:0000256" key="5">
    <source>
        <dbReference type="ARBA" id="ARBA00023136"/>
    </source>
</evidence>
<comment type="caution">
    <text evidence="7">The sequence shown here is derived from an EMBL/GenBank/DDBJ whole genome shotgun (WGS) entry which is preliminary data.</text>
</comment>
<dbReference type="SUPFAM" id="SSF52540">
    <property type="entry name" value="P-loop containing nucleoside triphosphate hydrolases"/>
    <property type="match status" value="1"/>
</dbReference>
<dbReference type="RefSeq" id="WP_203791595.1">
    <property type="nucleotide sequence ID" value="NZ_BOMV01000135.1"/>
</dbReference>
<evidence type="ECO:0000259" key="6">
    <source>
        <dbReference type="Pfam" id="PF00350"/>
    </source>
</evidence>
<gene>
    <name evidence="7" type="ORF">Ari01nite_98670</name>
</gene>
<organism evidence="7 8">
    <name type="scientific">Paractinoplanes rishiriensis</name>
    <dbReference type="NCBI Taxonomy" id="1050105"/>
    <lineage>
        <taxon>Bacteria</taxon>
        <taxon>Bacillati</taxon>
        <taxon>Actinomycetota</taxon>
        <taxon>Actinomycetes</taxon>
        <taxon>Micromonosporales</taxon>
        <taxon>Micromonosporaceae</taxon>
        <taxon>Paractinoplanes</taxon>
    </lineage>
</organism>
<dbReference type="InterPro" id="IPR027417">
    <property type="entry name" value="P-loop_NTPase"/>
</dbReference>
<evidence type="ECO:0000256" key="4">
    <source>
        <dbReference type="ARBA" id="ARBA00023134"/>
    </source>
</evidence>
<dbReference type="PANTHER" id="PTHR10465">
    <property type="entry name" value="TRANSMEMBRANE GTPASE FZO1"/>
    <property type="match status" value="1"/>
</dbReference>
<accession>A0A919KBK7</accession>
<dbReference type="InterPro" id="IPR027094">
    <property type="entry name" value="Mitofusin_fam"/>
</dbReference>
<keyword evidence="4" id="KW-0342">GTP-binding</keyword>
<keyword evidence="2" id="KW-0547">Nucleotide-binding</keyword>
<dbReference type="EMBL" id="BOMV01000135">
    <property type="protein sequence ID" value="GIF02403.1"/>
    <property type="molecule type" value="Genomic_DNA"/>
</dbReference>
<sequence length="450" mass="48023">MPLADRLAERADLHLDLVHRLLTDDLAPLIDPARRDDLLDQLGVAWDQVAAAELRLAVLGEFSSGKSSLINAFLRDAVLPASARESTVVSTDIVSGRRFSVGLCLEPEGRWLDVDRDRALWRTELPELSGLDARAVLTALTADAVPARRVHALRVTHPSRGLGPGIVIVDTPGIAGRDDDRTAGAAAGARARADLVLVVVPANAAFSRTLTDLLTGPLGDCRDRFLFAVTKVDQLDADERKRFVRSVHRSLVTDLGLPSCPLIFTVAPAVLPGWRPRGGDVDWSAGFADGEDLLRRYLAGRRPPPTAAPDPGLLADLLHAVNREVARARQDVRTMLDHTRAPDLGAALDSLAALATTARSPNELIKESGRLAYAIAGGPPELLGPFVGAAPGTRAALRAVTGACARYLTAVYAAAQRRRADLYGCDDRLAGWGADLVRRIASIRSASEGI</sequence>
<evidence type="ECO:0000313" key="8">
    <source>
        <dbReference type="Proteomes" id="UP000636960"/>
    </source>
</evidence>
<keyword evidence="3" id="KW-0378">Hydrolase</keyword>
<keyword evidence="8" id="KW-1185">Reference proteome</keyword>
<evidence type="ECO:0000256" key="3">
    <source>
        <dbReference type="ARBA" id="ARBA00022801"/>
    </source>
</evidence>
<dbReference type="GO" id="GO:0003924">
    <property type="term" value="F:GTPase activity"/>
    <property type="evidence" value="ECO:0007669"/>
    <property type="project" value="InterPro"/>
</dbReference>
<dbReference type="GO" id="GO:0008053">
    <property type="term" value="P:mitochondrial fusion"/>
    <property type="evidence" value="ECO:0007669"/>
    <property type="project" value="TreeGrafter"/>
</dbReference>
<feature type="domain" description="Dynamin N-terminal" evidence="6">
    <location>
        <begin position="56"/>
        <end position="231"/>
    </location>
</feature>
<evidence type="ECO:0000313" key="7">
    <source>
        <dbReference type="EMBL" id="GIF02403.1"/>
    </source>
</evidence>
<dbReference type="Pfam" id="PF00350">
    <property type="entry name" value="Dynamin_N"/>
    <property type="match status" value="1"/>
</dbReference>
<keyword evidence="5" id="KW-0472">Membrane</keyword>
<proteinExistence type="predicted"/>
<dbReference type="InterPro" id="IPR045063">
    <property type="entry name" value="Dynamin_N"/>
</dbReference>
<protein>
    <recommendedName>
        <fullName evidence="6">Dynamin N-terminal domain-containing protein</fullName>
    </recommendedName>
</protein>
<dbReference type="Gene3D" id="3.40.50.300">
    <property type="entry name" value="P-loop containing nucleotide triphosphate hydrolases"/>
    <property type="match status" value="1"/>
</dbReference>
<comment type="subcellular location">
    <subcellularLocation>
        <location evidence="1">Membrane</location>
    </subcellularLocation>
</comment>
<evidence type="ECO:0000256" key="2">
    <source>
        <dbReference type="ARBA" id="ARBA00022741"/>
    </source>
</evidence>
<dbReference type="PANTHER" id="PTHR10465:SF0">
    <property type="entry name" value="SARCALUMENIN"/>
    <property type="match status" value="1"/>
</dbReference>
<reference evidence="7" key="1">
    <citation type="submission" date="2021-01" db="EMBL/GenBank/DDBJ databases">
        <title>Whole genome shotgun sequence of Actinoplanes rishiriensis NBRC 108556.</title>
        <authorList>
            <person name="Komaki H."/>
            <person name="Tamura T."/>
        </authorList>
    </citation>
    <scope>NUCLEOTIDE SEQUENCE</scope>
    <source>
        <strain evidence="7">NBRC 108556</strain>
    </source>
</reference>
<dbReference type="GO" id="GO:0005525">
    <property type="term" value="F:GTP binding"/>
    <property type="evidence" value="ECO:0007669"/>
    <property type="project" value="UniProtKB-KW"/>
</dbReference>
<dbReference type="GO" id="GO:0016020">
    <property type="term" value="C:membrane"/>
    <property type="evidence" value="ECO:0007669"/>
    <property type="project" value="UniProtKB-SubCell"/>
</dbReference>